<dbReference type="Gene3D" id="3.40.50.1110">
    <property type="entry name" value="SGNH hydrolase"/>
    <property type="match status" value="1"/>
</dbReference>
<dbReference type="EMBL" id="BRZA01000003">
    <property type="protein sequence ID" value="GLC89580.1"/>
    <property type="molecule type" value="Genomic_DNA"/>
</dbReference>
<keyword evidence="3" id="KW-1185">Reference proteome</keyword>
<dbReference type="InterPro" id="IPR013830">
    <property type="entry name" value="SGNH_hydro"/>
</dbReference>
<dbReference type="PANTHER" id="PTHR30383:SF5">
    <property type="entry name" value="SGNH HYDROLASE-TYPE ESTERASE DOMAIN-CONTAINING PROTEIN"/>
    <property type="match status" value="1"/>
</dbReference>
<gene>
    <name evidence="2" type="ORF">LYSBPC_27070</name>
</gene>
<protein>
    <submittedName>
        <fullName evidence="2">Lipase</fullName>
    </submittedName>
</protein>
<dbReference type="Proteomes" id="UP001065593">
    <property type="component" value="Unassembled WGS sequence"/>
</dbReference>
<sequence>MTKILFIGDSITEWGRHDENPIGSGYVYYVSEELQKEGFHVINKGVGGNRITDLLNRWKEDVLSEQPDIVSISIGINDVWRQIDHPEKEQVDILMFCSIYERLLSQTNAKFVLMEPTIIGEKIDSVGNQILKAYAKMVGELAKQYNAYHVNLHEVFIEAIKDGKGPFTIDGVHMNDNGNRLIADTWLHIWRSK</sequence>
<accession>A0ABQ5NMK7</accession>
<evidence type="ECO:0000313" key="2">
    <source>
        <dbReference type="EMBL" id="GLC89580.1"/>
    </source>
</evidence>
<name>A0ABQ5NMK7_9BACI</name>
<dbReference type="InterPro" id="IPR051532">
    <property type="entry name" value="Ester_Hydrolysis_Enzymes"/>
</dbReference>
<comment type="caution">
    <text evidence="2">The sequence shown here is derived from an EMBL/GenBank/DDBJ whole genome shotgun (WGS) entry which is preliminary data.</text>
</comment>
<feature type="domain" description="SGNH hydrolase-type esterase" evidence="1">
    <location>
        <begin position="6"/>
        <end position="181"/>
    </location>
</feature>
<evidence type="ECO:0000313" key="3">
    <source>
        <dbReference type="Proteomes" id="UP001065593"/>
    </source>
</evidence>
<dbReference type="PANTHER" id="PTHR30383">
    <property type="entry name" value="THIOESTERASE 1/PROTEASE 1/LYSOPHOSPHOLIPASE L1"/>
    <property type="match status" value="1"/>
</dbReference>
<reference evidence="2" key="1">
    <citation type="submission" date="2022-08" db="EMBL/GenBank/DDBJ databases">
        <title>Draft genome sequence of Lysinibacillus sp. strain KH24.</title>
        <authorList>
            <person name="Kanbe H."/>
            <person name="Itoh H."/>
        </authorList>
    </citation>
    <scope>NUCLEOTIDE SEQUENCE</scope>
    <source>
        <strain evidence="2">KH24</strain>
    </source>
</reference>
<dbReference type="RefSeq" id="WP_264989391.1">
    <property type="nucleotide sequence ID" value="NZ_BRZA01000003.1"/>
</dbReference>
<organism evidence="2 3">
    <name type="scientific">Lysinibacillus piscis</name>
    <dbReference type="NCBI Taxonomy" id="2518931"/>
    <lineage>
        <taxon>Bacteria</taxon>
        <taxon>Bacillati</taxon>
        <taxon>Bacillota</taxon>
        <taxon>Bacilli</taxon>
        <taxon>Bacillales</taxon>
        <taxon>Bacillaceae</taxon>
        <taxon>Lysinibacillus</taxon>
    </lineage>
</organism>
<dbReference type="Pfam" id="PF13472">
    <property type="entry name" value="Lipase_GDSL_2"/>
    <property type="match status" value="1"/>
</dbReference>
<dbReference type="SUPFAM" id="SSF52266">
    <property type="entry name" value="SGNH hydrolase"/>
    <property type="match status" value="1"/>
</dbReference>
<dbReference type="CDD" id="cd01834">
    <property type="entry name" value="SGNH_hydrolase_like_2"/>
    <property type="match status" value="1"/>
</dbReference>
<proteinExistence type="predicted"/>
<evidence type="ECO:0000259" key="1">
    <source>
        <dbReference type="Pfam" id="PF13472"/>
    </source>
</evidence>
<dbReference type="InterPro" id="IPR036514">
    <property type="entry name" value="SGNH_hydro_sf"/>
</dbReference>